<accession>A0ACD4NHZ7</accession>
<organism evidence="1 2">
    <name type="scientific">Antarcticirhabdus aurantiaca</name>
    <dbReference type="NCBI Taxonomy" id="2606717"/>
    <lineage>
        <taxon>Bacteria</taxon>
        <taxon>Pseudomonadati</taxon>
        <taxon>Pseudomonadota</taxon>
        <taxon>Alphaproteobacteria</taxon>
        <taxon>Hyphomicrobiales</taxon>
        <taxon>Aurantimonadaceae</taxon>
        <taxon>Antarcticirhabdus</taxon>
    </lineage>
</organism>
<name>A0ACD4NHZ7_9HYPH</name>
<keyword evidence="2" id="KW-1185">Reference proteome</keyword>
<sequence>MPRSALTESPPHRAGSPERPALQAGLVWGFDFGEGRVWPTAPDDLVVPPTDAARDGRFRWLHINSANQASRRWIEEQAALPDGVRELLLSPETHQRALVENGFVACVLHDFEVDFGSEETTRTGALHIALGPEAMLSARHHPLAAADVVRRKVEAGVCPVTPAQSFDLVVSAIIQVAARRATTLARSVQASEDRLLNDGWEPDPQELSSLRREAVRLNRQLSGIRAVLQRLEEDEDLPEALLPSVEKLNQRVAALHGDVAAAQADIRLLREEIDLQMTQRTNRNLYVLSILSALLLPATLVTGFFGMNTGNMLWSHSDHGTLFAGLAVAGSAASIYLWLRFKGFLGG</sequence>
<reference evidence="1" key="1">
    <citation type="submission" date="2022-11" db="EMBL/GenBank/DDBJ databases">
        <title>beta-Carotene-producing bacterium, Jeongeuplla avenae sp. nov., alleviates the salt stress of Arabidopsis seedlings.</title>
        <authorList>
            <person name="Jiang L."/>
            <person name="Lee J."/>
        </authorList>
    </citation>
    <scope>NUCLEOTIDE SEQUENCE</scope>
    <source>
        <strain evidence="1">DY_R2A_6</strain>
    </source>
</reference>
<dbReference type="Proteomes" id="UP001163223">
    <property type="component" value="Chromosome"/>
</dbReference>
<evidence type="ECO:0000313" key="2">
    <source>
        <dbReference type="Proteomes" id="UP001163223"/>
    </source>
</evidence>
<dbReference type="EMBL" id="CP113520">
    <property type="protein sequence ID" value="WAJ26424.1"/>
    <property type="molecule type" value="Genomic_DNA"/>
</dbReference>
<proteinExistence type="predicted"/>
<gene>
    <name evidence="1" type="ORF">OXU80_16155</name>
</gene>
<protein>
    <submittedName>
        <fullName evidence="1">Uncharacterized protein</fullName>
    </submittedName>
</protein>
<evidence type="ECO:0000313" key="1">
    <source>
        <dbReference type="EMBL" id="WAJ26424.1"/>
    </source>
</evidence>